<dbReference type="EMBL" id="JANAWD010000056">
    <property type="protein sequence ID" value="KAJ3488927.1"/>
    <property type="molecule type" value="Genomic_DNA"/>
</dbReference>
<dbReference type="Pfam" id="PF05971">
    <property type="entry name" value="Methyltransf_10"/>
    <property type="match status" value="1"/>
</dbReference>
<proteinExistence type="predicted"/>
<dbReference type="Proteomes" id="UP001212997">
    <property type="component" value="Unassembled WGS sequence"/>
</dbReference>
<dbReference type="PANTHER" id="PTHR13393">
    <property type="entry name" value="SAM-DEPENDENT METHYLTRANSFERASE"/>
    <property type="match status" value="1"/>
</dbReference>
<keyword evidence="2" id="KW-0808">Transferase</keyword>
<dbReference type="InterPro" id="IPR010286">
    <property type="entry name" value="METTL16/RlmF"/>
</dbReference>
<gene>
    <name evidence="3" type="ORF">NLI96_g2496</name>
</gene>
<keyword evidence="1" id="KW-0489">Methyltransferase</keyword>
<organism evidence="3 4">
    <name type="scientific">Meripilus lineatus</name>
    <dbReference type="NCBI Taxonomy" id="2056292"/>
    <lineage>
        <taxon>Eukaryota</taxon>
        <taxon>Fungi</taxon>
        <taxon>Dikarya</taxon>
        <taxon>Basidiomycota</taxon>
        <taxon>Agaricomycotina</taxon>
        <taxon>Agaricomycetes</taxon>
        <taxon>Polyporales</taxon>
        <taxon>Meripilaceae</taxon>
        <taxon>Meripilus</taxon>
    </lineage>
</organism>
<dbReference type="InterPro" id="IPR029063">
    <property type="entry name" value="SAM-dependent_MTases_sf"/>
</dbReference>
<dbReference type="PANTHER" id="PTHR13393:SF0">
    <property type="entry name" value="RNA N6-ADENOSINE-METHYLTRANSFERASE METTL16"/>
    <property type="match status" value="1"/>
</dbReference>
<dbReference type="GO" id="GO:0008168">
    <property type="term" value="F:methyltransferase activity"/>
    <property type="evidence" value="ECO:0007669"/>
    <property type="project" value="UniProtKB-KW"/>
</dbReference>
<reference evidence="3" key="1">
    <citation type="submission" date="2022-07" db="EMBL/GenBank/DDBJ databases">
        <title>Genome Sequence of Physisporinus lineatus.</title>
        <authorList>
            <person name="Buettner E."/>
        </authorList>
    </citation>
    <scope>NUCLEOTIDE SEQUENCE</scope>
    <source>
        <strain evidence="3">VT162</strain>
    </source>
</reference>
<dbReference type="GO" id="GO:0005634">
    <property type="term" value="C:nucleus"/>
    <property type="evidence" value="ECO:0007669"/>
    <property type="project" value="TreeGrafter"/>
</dbReference>
<dbReference type="GO" id="GO:0070475">
    <property type="term" value="P:rRNA base methylation"/>
    <property type="evidence" value="ECO:0007669"/>
    <property type="project" value="TreeGrafter"/>
</dbReference>
<dbReference type="AlphaFoldDB" id="A0AAD5VD39"/>
<keyword evidence="4" id="KW-1185">Reference proteome</keyword>
<dbReference type="Gene3D" id="3.40.50.150">
    <property type="entry name" value="Vaccinia Virus protein VP39"/>
    <property type="match status" value="1"/>
</dbReference>
<comment type="caution">
    <text evidence="3">The sequence shown here is derived from an EMBL/GenBank/DDBJ whole genome shotgun (WGS) entry which is preliminary data.</text>
</comment>
<evidence type="ECO:0000313" key="4">
    <source>
        <dbReference type="Proteomes" id="UP001212997"/>
    </source>
</evidence>
<accession>A0AAD5VD39</accession>
<protein>
    <submittedName>
        <fullName evidence="3">Uncharacterized protein</fullName>
    </submittedName>
</protein>
<evidence type="ECO:0000313" key="3">
    <source>
        <dbReference type="EMBL" id="KAJ3488927.1"/>
    </source>
</evidence>
<evidence type="ECO:0000256" key="1">
    <source>
        <dbReference type="ARBA" id="ARBA00022603"/>
    </source>
</evidence>
<name>A0AAD5VD39_9APHY</name>
<evidence type="ECO:0000256" key="2">
    <source>
        <dbReference type="ARBA" id="ARBA00022679"/>
    </source>
</evidence>
<sequence length="276" mass="30885">MFSMCNPPFYSSKEEVLRSAEAKEYGPNSVDTSYPRGLPNSLGLDGIREPSNENKIWYTSMLGKMSSLSGIVTTLRECKIENYAITEFVQGQTRRWAIAWSFTNARLPDVIGRIPTPSLQHIMPPRNSLRQPIPNIQPGQDVSETLIDVLNSIEGLKILEKNPPQQRSSSDAQIVHFVVEAAKNTWSRSARRKKVNTEEKSHVDIAATEDPGLTCRLRISGEVESAQSSRRSSTAGCMLQIDWIRGKDRGLYESFVSHVGRKLQVSMKSLNDGMET</sequence>